<organism evidence="1 2">
    <name type="scientific">Frigoriglobus tundricola</name>
    <dbReference type="NCBI Taxonomy" id="2774151"/>
    <lineage>
        <taxon>Bacteria</taxon>
        <taxon>Pseudomonadati</taxon>
        <taxon>Planctomycetota</taxon>
        <taxon>Planctomycetia</taxon>
        <taxon>Gemmatales</taxon>
        <taxon>Gemmataceae</taxon>
        <taxon>Frigoriglobus</taxon>
    </lineage>
</organism>
<dbReference type="KEGG" id="ftj:FTUN_5763"/>
<dbReference type="EMBL" id="CP053452">
    <property type="protein sequence ID" value="QJW98183.1"/>
    <property type="molecule type" value="Genomic_DNA"/>
</dbReference>
<dbReference type="RefSeq" id="WP_171473415.1">
    <property type="nucleotide sequence ID" value="NZ_CP053452.2"/>
</dbReference>
<keyword evidence="2" id="KW-1185">Reference proteome</keyword>
<reference evidence="2" key="1">
    <citation type="submission" date="2020-05" db="EMBL/GenBank/DDBJ databases">
        <title>Frigoriglobus tundricola gen. nov., sp. nov., a psychrotolerant cellulolytic planctomycete of the family Gemmataceae with two divergent copies of 16S rRNA gene.</title>
        <authorList>
            <person name="Kulichevskaya I.S."/>
            <person name="Ivanova A.A."/>
            <person name="Naumoff D.G."/>
            <person name="Beletsky A.V."/>
            <person name="Rijpstra W.I.C."/>
            <person name="Sinninghe Damste J.S."/>
            <person name="Mardanov A.V."/>
            <person name="Ravin N.V."/>
            <person name="Dedysh S.N."/>
        </authorList>
    </citation>
    <scope>NUCLEOTIDE SEQUENCE [LARGE SCALE GENOMIC DNA]</scope>
    <source>
        <strain evidence="2">PL17</strain>
    </source>
</reference>
<name>A0A6M5YY95_9BACT</name>
<evidence type="ECO:0008006" key="3">
    <source>
        <dbReference type="Google" id="ProtNLM"/>
    </source>
</evidence>
<protein>
    <recommendedName>
        <fullName evidence="3">Helix-turn-helix domain-containing protein</fullName>
    </recommendedName>
</protein>
<dbReference type="Proteomes" id="UP000503447">
    <property type="component" value="Chromosome"/>
</dbReference>
<evidence type="ECO:0000313" key="2">
    <source>
        <dbReference type="Proteomes" id="UP000503447"/>
    </source>
</evidence>
<proteinExistence type="predicted"/>
<gene>
    <name evidence="1" type="ORF">FTUN_5763</name>
</gene>
<evidence type="ECO:0000313" key="1">
    <source>
        <dbReference type="EMBL" id="QJW98183.1"/>
    </source>
</evidence>
<sequence>MQKFFTPGPLAVKLGVQPHHITNLCKRKLIPFALAGNQRLIAAEDVELVRAALVKAGYLPAQPGDRAHAD</sequence>
<accession>A0A6M5YY95</accession>
<dbReference type="AlphaFoldDB" id="A0A6M5YY95"/>